<evidence type="ECO:0000256" key="1">
    <source>
        <dbReference type="ARBA" id="ARBA00004370"/>
    </source>
</evidence>
<reference evidence="7" key="1">
    <citation type="submission" date="2022-08" db="EMBL/GenBank/DDBJ databases">
        <authorList>
            <person name="Gutierrez-Valencia J."/>
        </authorList>
    </citation>
    <scope>NUCLEOTIDE SEQUENCE</scope>
</reference>
<keyword evidence="3 6" id="KW-1133">Transmembrane helix</keyword>
<evidence type="ECO:0000313" key="8">
    <source>
        <dbReference type="Proteomes" id="UP001154282"/>
    </source>
</evidence>
<evidence type="ECO:0000313" key="7">
    <source>
        <dbReference type="EMBL" id="CAI0557928.1"/>
    </source>
</evidence>
<dbReference type="Proteomes" id="UP001154282">
    <property type="component" value="Unassembled WGS sequence"/>
</dbReference>
<comment type="subcellular location">
    <subcellularLocation>
        <location evidence="1">Membrane</location>
    </subcellularLocation>
</comment>
<evidence type="ECO:0000256" key="2">
    <source>
        <dbReference type="ARBA" id="ARBA00022692"/>
    </source>
</evidence>
<dbReference type="GO" id="GO:0016020">
    <property type="term" value="C:membrane"/>
    <property type="evidence" value="ECO:0007669"/>
    <property type="project" value="UniProtKB-SubCell"/>
</dbReference>
<dbReference type="InterPro" id="IPR050584">
    <property type="entry name" value="Cholesterol_7-desaturase"/>
</dbReference>
<keyword evidence="4" id="KW-0560">Oxidoreductase</keyword>
<evidence type="ECO:0000256" key="3">
    <source>
        <dbReference type="ARBA" id="ARBA00022989"/>
    </source>
</evidence>
<dbReference type="PANTHER" id="PTHR21266:SF32">
    <property type="entry name" value="CHOLESTEROL 7-DESATURASE NVD"/>
    <property type="match status" value="1"/>
</dbReference>
<accession>A0AAV0RNZ9</accession>
<keyword evidence="5 6" id="KW-0472">Membrane</keyword>
<name>A0AAV0RNZ9_9ROSI</name>
<sequence length="143" mass="16051">MVWFWPNSDPRYKDIFEKEKPPFIPELDDPSFTTVMGSRDLPYGYWSHVVNCSSCNRAYKTLNAIETVLKVVAVGSIAVAAAAAQGMLSGAARTKLAVFATACYVASKWLAYFVYNNFRYHDYNHSVPEKVMLLARIWNVGAA</sequence>
<feature type="transmembrane region" description="Helical" evidence="6">
    <location>
        <begin position="96"/>
        <end position="115"/>
    </location>
</feature>
<keyword evidence="2 6" id="KW-0812">Transmembrane</keyword>
<dbReference type="PANTHER" id="PTHR21266">
    <property type="entry name" value="IRON-SULFUR DOMAIN CONTAINING PROTEIN"/>
    <property type="match status" value="1"/>
</dbReference>
<dbReference type="GO" id="GO:0005737">
    <property type="term" value="C:cytoplasm"/>
    <property type="evidence" value="ECO:0007669"/>
    <property type="project" value="TreeGrafter"/>
</dbReference>
<comment type="caution">
    <text evidence="7">The sequence shown here is derived from an EMBL/GenBank/DDBJ whole genome shotgun (WGS) entry which is preliminary data.</text>
</comment>
<dbReference type="AlphaFoldDB" id="A0AAV0RNZ9"/>
<feature type="transmembrane region" description="Helical" evidence="6">
    <location>
        <begin position="67"/>
        <end position="84"/>
    </location>
</feature>
<evidence type="ECO:0000256" key="4">
    <source>
        <dbReference type="ARBA" id="ARBA00023002"/>
    </source>
</evidence>
<organism evidence="7 8">
    <name type="scientific">Linum tenue</name>
    <dbReference type="NCBI Taxonomy" id="586396"/>
    <lineage>
        <taxon>Eukaryota</taxon>
        <taxon>Viridiplantae</taxon>
        <taxon>Streptophyta</taxon>
        <taxon>Embryophyta</taxon>
        <taxon>Tracheophyta</taxon>
        <taxon>Spermatophyta</taxon>
        <taxon>Magnoliopsida</taxon>
        <taxon>eudicotyledons</taxon>
        <taxon>Gunneridae</taxon>
        <taxon>Pentapetalae</taxon>
        <taxon>rosids</taxon>
        <taxon>fabids</taxon>
        <taxon>Malpighiales</taxon>
        <taxon>Linaceae</taxon>
        <taxon>Linum</taxon>
    </lineage>
</organism>
<proteinExistence type="predicted"/>
<evidence type="ECO:0000256" key="6">
    <source>
        <dbReference type="SAM" id="Phobius"/>
    </source>
</evidence>
<dbReference type="GO" id="GO:0016491">
    <property type="term" value="F:oxidoreductase activity"/>
    <property type="evidence" value="ECO:0007669"/>
    <property type="project" value="UniProtKB-KW"/>
</dbReference>
<gene>
    <name evidence="7" type="ORF">LITE_LOCUS48540</name>
</gene>
<keyword evidence="8" id="KW-1185">Reference proteome</keyword>
<protein>
    <submittedName>
        <fullName evidence="7">Uncharacterized protein</fullName>
    </submittedName>
</protein>
<evidence type="ECO:0000256" key="5">
    <source>
        <dbReference type="ARBA" id="ARBA00023136"/>
    </source>
</evidence>
<dbReference type="EMBL" id="CAMGYJ010000011">
    <property type="protein sequence ID" value="CAI0557928.1"/>
    <property type="molecule type" value="Genomic_DNA"/>
</dbReference>